<dbReference type="AlphaFoldDB" id="A0A1M5GXQ9"/>
<dbReference type="RefSeq" id="WP_159441140.1">
    <property type="nucleotide sequence ID" value="NZ_FQUQ01000004.1"/>
</dbReference>
<organism evidence="1 2">
    <name type="scientific">Pedobacter caeni</name>
    <dbReference type="NCBI Taxonomy" id="288992"/>
    <lineage>
        <taxon>Bacteria</taxon>
        <taxon>Pseudomonadati</taxon>
        <taxon>Bacteroidota</taxon>
        <taxon>Sphingobacteriia</taxon>
        <taxon>Sphingobacteriales</taxon>
        <taxon>Sphingobacteriaceae</taxon>
        <taxon>Pedobacter</taxon>
    </lineage>
</organism>
<keyword evidence="2" id="KW-1185">Reference proteome</keyword>
<dbReference type="EMBL" id="FQUQ01000004">
    <property type="protein sequence ID" value="SHG08501.1"/>
    <property type="molecule type" value="Genomic_DNA"/>
</dbReference>
<evidence type="ECO:0000313" key="1">
    <source>
        <dbReference type="EMBL" id="SHG08501.1"/>
    </source>
</evidence>
<reference evidence="2" key="1">
    <citation type="submission" date="2016-11" db="EMBL/GenBank/DDBJ databases">
        <authorList>
            <person name="Varghese N."/>
            <person name="Submissions S."/>
        </authorList>
    </citation>
    <scope>NUCLEOTIDE SEQUENCE [LARGE SCALE GENOMIC DNA]</scope>
    <source>
        <strain evidence="2">DSM 16990</strain>
    </source>
</reference>
<evidence type="ECO:0000313" key="2">
    <source>
        <dbReference type="Proteomes" id="UP000184287"/>
    </source>
</evidence>
<dbReference type="STRING" id="288992.SAMN04488522_104414"/>
<dbReference type="Proteomes" id="UP000184287">
    <property type="component" value="Unassembled WGS sequence"/>
</dbReference>
<sequence>MEDRKIVKALRQRIEILEKLLLEEVLKNDLMNEKLGLTNIKVELRLEN</sequence>
<protein>
    <submittedName>
        <fullName evidence="1">Uncharacterized protein</fullName>
    </submittedName>
</protein>
<name>A0A1M5GXQ9_9SPHI</name>
<proteinExistence type="predicted"/>
<gene>
    <name evidence="1" type="ORF">SAMN04488522_104414</name>
</gene>
<accession>A0A1M5GXQ9</accession>